<evidence type="ECO:0000256" key="1">
    <source>
        <dbReference type="SAM" id="MobiDB-lite"/>
    </source>
</evidence>
<organism evidence="2 3">
    <name type="scientific">Gomphillus americanus</name>
    <dbReference type="NCBI Taxonomy" id="1940652"/>
    <lineage>
        <taxon>Eukaryota</taxon>
        <taxon>Fungi</taxon>
        <taxon>Dikarya</taxon>
        <taxon>Ascomycota</taxon>
        <taxon>Pezizomycotina</taxon>
        <taxon>Lecanoromycetes</taxon>
        <taxon>OSLEUM clade</taxon>
        <taxon>Ostropomycetidae</taxon>
        <taxon>Ostropales</taxon>
        <taxon>Graphidaceae</taxon>
        <taxon>Gomphilloideae</taxon>
        <taxon>Gomphillus</taxon>
    </lineage>
</organism>
<feature type="region of interest" description="Disordered" evidence="1">
    <location>
        <begin position="226"/>
        <end position="251"/>
    </location>
</feature>
<dbReference type="OrthoDB" id="4776522at2759"/>
<feature type="region of interest" description="Disordered" evidence="1">
    <location>
        <begin position="271"/>
        <end position="300"/>
    </location>
</feature>
<keyword evidence="3" id="KW-1185">Reference proteome</keyword>
<accession>A0A8H3FHF1</accession>
<proteinExistence type="predicted"/>
<reference evidence="2" key="1">
    <citation type="submission" date="2021-03" db="EMBL/GenBank/DDBJ databases">
        <authorList>
            <person name="Tagirdzhanova G."/>
        </authorList>
    </citation>
    <scope>NUCLEOTIDE SEQUENCE</scope>
</reference>
<evidence type="ECO:0000313" key="3">
    <source>
        <dbReference type="Proteomes" id="UP000664169"/>
    </source>
</evidence>
<gene>
    <name evidence="2" type="ORF">GOMPHAMPRED_004038</name>
</gene>
<name>A0A8H3FHF1_9LECA</name>
<dbReference type="AlphaFoldDB" id="A0A8H3FHF1"/>
<evidence type="ECO:0000313" key="2">
    <source>
        <dbReference type="EMBL" id="CAF9926021.1"/>
    </source>
</evidence>
<comment type="caution">
    <text evidence="2">The sequence shown here is derived from an EMBL/GenBank/DDBJ whole genome shotgun (WGS) entry which is preliminary data.</text>
</comment>
<dbReference type="EMBL" id="CAJPDQ010000024">
    <property type="protein sequence ID" value="CAF9926021.1"/>
    <property type="molecule type" value="Genomic_DNA"/>
</dbReference>
<dbReference type="Proteomes" id="UP000664169">
    <property type="component" value="Unassembled WGS sequence"/>
</dbReference>
<sequence length="392" mass="43790">MGWVYRCTQDSDGRVPIDESGLDESEQYRLRELASRNGWALPGVDPAFTERMFRAEKNHNNIADLKPWMRKAASSREYTPLQITKLITQRMEVERTIWIQEMSTKDNKSVPQTAGRQQREITTGKPASVHTTGLDGQEIGASKDCVEVDMEKNLADLMAETYRKPSLCDYKCCAACRPIMRDRAWLAIDSVIHPEDADMFPDDIDIRPMASATIILGINSFNHDTDDTSSTSLLDHESAEDSPTESNDHRRSALFLDNVRQMYQDYSVDAVRRSTSTNSRSHRSSLESSHSDEMDITDTTEDERMAALSVERPESRMGDSWMAGPVNVSILPPRILRHMRQDSIANIVASAASHSALPVQETRANGELHIGAGVAVTEEAVDLGMADIITQS</sequence>
<protein>
    <submittedName>
        <fullName evidence="2">Uncharacterized protein</fullName>
    </submittedName>
</protein>
<feature type="region of interest" description="Disordered" evidence="1">
    <location>
        <begin position="108"/>
        <end position="136"/>
    </location>
</feature>